<dbReference type="EMBL" id="CAMPGE010000217">
    <property type="protein sequence ID" value="CAI2358947.1"/>
    <property type="molecule type" value="Genomic_DNA"/>
</dbReference>
<organism evidence="2 3">
    <name type="scientific">Euplotes crassus</name>
    <dbReference type="NCBI Taxonomy" id="5936"/>
    <lineage>
        <taxon>Eukaryota</taxon>
        <taxon>Sar</taxon>
        <taxon>Alveolata</taxon>
        <taxon>Ciliophora</taxon>
        <taxon>Intramacronucleata</taxon>
        <taxon>Spirotrichea</taxon>
        <taxon>Hypotrichia</taxon>
        <taxon>Euplotida</taxon>
        <taxon>Euplotidae</taxon>
        <taxon>Moneuplotes</taxon>
    </lineage>
</organism>
<sequence>MLSSVTSNEKCCNCGEAKAACASKKKLMGMCKFGPNFANISKYHECYKEICALEADKYIPKESLLEEDNKDISDEEEKFVANINEMFYDEDYGEYSESEPDSNSESSSDSNSESNSDINSDNKSDSDSNSDSDHTPQNIPDGAPNSPPNTSPHAAPNPIPQPPKPKKKHKYQLSIKKKAFVKKSVMVVPDKIFTQKFTETYYFKKFRKTPRYPPLEEALNDLKNIFKYNRSVVKQIQRSYNKYNTI</sequence>
<dbReference type="Proteomes" id="UP001295684">
    <property type="component" value="Unassembled WGS sequence"/>
</dbReference>
<keyword evidence="3" id="KW-1185">Reference proteome</keyword>
<accession>A0AAD1TYR3</accession>
<protein>
    <submittedName>
        <fullName evidence="2">Uncharacterized protein</fullName>
    </submittedName>
</protein>
<feature type="region of interest" description="Disordered" evidence="1">
    <location>
        <begin position="93"/>
        <end position="170"/>
    </location>
</feature>
<gene>
    <name evidence="2" type="ORF">ECRASSUSDP1_LOCUS231</name>
</gene>
<reference evidence="2" key="1">
    <citation type="submission" date="2023-07" db="EMBL/GenBank/DDBJ databases">
        <authorList>
            <consortium name="AG Swart"/>
            <person name="Singh M."/>
            <person name="Singh A."/>
            <person name="Seah K."/>
            <person name="Emmerich C."/>
        </authorList>
    </citation>
    <scope>NUCLEOTIDE SEQUENCE</scope>
    <source>
        <strain evidence="2">DP1</strain>
    </source>
</reference>
<feature type="compositionally biased region" description="Acidic residues" evidence="1">
    <location>
        <begin position="93"/>
        <end position="102"/>
    </location>
</feature>
<feature type="compositionally biased region" description="Low complexity" evidence="1">
    <location>
        <begin position="103"/>
        <end position="119"/>
    </location>
</feature>
<proteinExistence type="predicted"/>
<evidence type="ECO:0000256" key="1">
    <source>
        <dbReference type="SAM" id="MobiDB-lite"/>
    </source>
</evidence>
<evidence type="ECO:0000313" key="2">
    <source>
        <dbReference type="EMBL" id="CAI2358947.1"/>
    </source>
</evidence>
<feature type="compositionally biased region" description="Basic and acidic residues" evidence="1">
    <location>
        <begin position="120"/>
        <end position="134"/>
    </location>
</feature>
<name>A0AAD1TYR3_EUPCR</name>
<dbReference type="AlphaFoldDB" id="A0AAD1TYR3"/>
<evidence type="ECO:0000313" key="3">
    <source>
        <dbReference type="Proteomes" id="UP001295684"/>
    </source>
</evidence>
<feature type="compositionally biased region" description="Pro residues" evidence="1">
    <location>
        <begin position="145"/>
        <end position="163"/>
    </location>
</feature>
<comment type="caution">
    <text evidence="2">The sequence shown here is derived from an EMBL/GenBank/DDBJ whole genome shotgun (WGS) entry which is preliminary data.</text>
</comment>